<name>A0A561UUD1_9ACTN</name>
<evidence type="ECO:0000313" key="3">
    <source>
        <dbReference type="Proteomes" id="UP000318186"/>
    </source>
</evidence>
<gene>
    <name evidence="2" type="ORF">FHX80_111384</name>
</gene>
<dbReference type="EMBL" id="VIWW01000001">
    <property type="protein sequence ID" value="TWG02972.1"/>
    <property type="molecule type" value="Genomic_DNA"/>
</dbReference>
<evidence type="ECO:0000313" key="2">
    <source>
        <dbReference type="EMBL" id="TWG02972.1"/>
    </source>
</evidence>
<feature type="compositionally biased region" description="Basic and acidic residues" evidence="1">
    <location>
        <begin position="62"/>
        <end position="71"/>
    </location>
</feature>
<accession>A0A561UUD1</accession>
<reference evidence="2 3" key="1">
    <citation type="submission" date="2019-06" db="EMBL/GenBank/DDBJ databases">
        <title>Sequencing the genomes of 1000 actinobacteria strains.</title>
        <authorList>
            <person name="Klenk H.-P."/>
        </authorList>
    </citation>
    <scope>NUCLEOTIDE SEQUENCE [LARGE SCALE GENOMIC DNA]</scope>
    <source>
        <strain evidence="2 3">DSM 42059</strain>
    </source>
</reference>
<organism evidence="2 3">
    <name type="scientific">Streptomyces brevispora</name>
    <dbReference type="NCBI Taxonomy" id="887462"/>
    <lineage>
        <taxon>Bacteria</taxon>
        <taxon>Bacillati</taxon>
        <taxon>Actinomycetota</taxon>
        <taxon>Actinomycetes</taxon>
        <taxon>Kitasatosporales</taxon>
        <taxon>Streptomycetaceae</taxon>
        <taxon>Streptomyces</taxon>
    </lineage>
</organism>
<feature type="region of interest" description="Disordered" evidence="1">
    <location>
        <begin position="52"/>
        <end position="71"/>
    </location>
</feature>
<sequence length="71" mass="7974">MSGGGGKRSRLSSKAVLAVWVRSGGRCMLCNAYLLEGTEDVRLRQAEQVRAQEVSRFHHGGPRRDPRPRPW</sequence>
<dbReference type="AlphaFoldDB" id="A0A561UUD1"/>
<protein>
    <submittedName>
        <fullName evidence="2">Uncharacterized protein</fullName>
    </submittedName>
</protein>
<proteinExistence type="predicted"/>
<evidence type="ECO:0000256" key="1">
    <source>
        <dbReference type="SAM" id="MobiDB-lite"/>
    </source>
</evidence>
<dbReference type="Proteomes" id="UP000318186">
    <property type="component" value="Unassembled WGS sequence"/>
</dbReference>
<comment type="caution">
    <text evidence="2">The sequence shown here is derived from an EMBL/GenBank/DDBJ whole genome shotgun (WGS) entry which is preliminary data.</text>
</comment>